<name>A0A6J4T2Q2_9ACTN</name>
<feature type="compositionally biased region" description="Basic and acidic residues" evidence="1">
    <location>
        <begin position="10"/>
        <end position="28"/>
    </location>
</feature>
<dbReference type="AlphaFoldDB" id="A0A6J4T2Q2"/>
<feature type="non-terminal residue" evidence="2">
    <location>
        <position position="170"/>
    </location>
</feature>
<feature type="region of interest" description="Disordered" evidence="1">
    <location>
        <begin position="1"/>
        <end position="170"/>
    </location>
</feature>
<gene>
    <name evidence="2" type="ORF">AVDCRST_MAG69-2566</name>
</gene>
<dbReference type="GO" id="GO:0016746">
    <property type="term" value="F:acyltransferase activity"/>
    <property type="evidence" value="ECO:0007669"/>
    <property type="project" value="UniProtKB-KW"/>
</dbReference>
<sequence>AGPPGGPRRRAGDHGGVRARGRGGDAGRRAASRSRGASRALRPADRAGRAGRHLGPGGRTPDRRSCRVAGDARPRGPSDVRGHRRRGAWPGRGTGAGHRGHRARPRERRPQGGARGLARQRPGDHAVRVGGLRGGGAAPRPLPAPRRVPALVPAHGAPHRATRRGPSPGL</sequence>
<feature type="compositionally biased region" description="Basic residues" evidence="1">
    <location>
        <begin position="98"/>
        <end position="107"/>
    </location>
</feature>
<proteinExistence type="predicted"/>
<dbReference type="EMBL" id="CADCVP010000276">
    <property type="protein sequence ID" value="CAA9512472.1"/>
    <property type="molecule type" value="Genomic_DNA"/>
</dbReference>
<feature type="non-terminal residue" evidence="2">
    <location>
        <position position="1"/>
    </location>
</feature>
<accession>A0A6J4T2Q2</accession>
<organism evidence="2">
    <name type="scientific">uncultured Solirubrobacteraceae bacterium</name>
    <dbReference type="NCBI Taxonomy" id="1162706"/>
    <lineage>
        <taxon>Bacteria</taxon>
        <taxon>Bacillati</taxon>
        <taxon>Actinomycetota</taxon>
        <taxon>Thermoleophilia</taxon>
        <taxon>Solirubrobacterales</taxon>
        <taxon>Solirubrobacteraceae</taxon>
        <taxon>environmental samples</taxon>
    </lineage>
</organism>
<evidence type="ECO:0000313" key="2">
    <source>
        <dbReference type="EMBL" id="CAA9512472.1"/>
    </source>
</evidence>
<evidence type="ECO:0000256" key="1">
    <source>
        <dbReference type="SAM" id="MobiDB-lite"/>
    </source>
</evidence>
<feature type="compositionally biased region" description="Basic and acidic residues" evidence="1">
    <location>
        <begin position="60"/>
        <end position="81"/>
    </location>
</feature>
<keyword evidence="2" id="KW-0808">Transferase</keyword>
<protein>
    <submittedName>
        <fullName evidence="2">Ribosomal-protein-S18p-alanine acetyltransferase</fullName>
        <ecNumber evidence="2">2.3.1.-</ecNumber>
    </submittedName>
</protein>
<reference evidence="2" key="1">
    <citation type="submission" date="2020-02" db="EMBL/GenBank/DDBJ databases">
        <authorList>
            <person name="Meier V. D."/>
        </authorList>
    </citation>
    <scope>NUCLEOTIDE SEQUENCE</scope>
    <source>
        <strain evidence="2">AVDCRST_MAG69</strain>
    </source>
</reference>
<dbReference type="EC" id="2.3.1.-" evidence="2"/>
<keyword evidence="2" id="KW-0012">Acyltransferase</keyword>